<dbReference type="InterPro" id="IPR027417">
    <property type="entry name" value="P-loop_NTPase"/>
</dbReference>
<dbReference type="SUPFAM" id="SSF48452">
    <property type="entry name" value="TPR-like"/>
    <property type="match status" value="2"/>
</dbReference>
<dbReference type="PANTHER" id="PTHR46082">
    <property type="entry name" value="ATP/GTP-BINDING PROTEIN-RELATED"/>
    <property type="match status" value="1"/>
</dbReference>
<organism evidence="3 4">
    <name type="scientific">Streptomyces goshikiensis</name>
    <dbReference type="NCBI Taxonomy" id="1942"/>
    <lineage>
        <taxon>Bacteria</taxon>
        <taxon>Bacillati</taxon>
        <taxon>Actinomycetota</taxon>
        <taxon>Actinomycetes</taxon>
        <taxon>Kitasatosporales</taxon>
        <taxon>Streptomycetaceae</taxon>
        <taxon>Streptomyces</taxon>
    </lineage>
</organism>
<keyword evidence="2" id="KW-1133">Transmembrane helix</keyword>
<evidence type="ECO:0000313" key="3">
    <source>
        <dbReference type="EMBL" id="WUO45176.1"/>
    </source>
</evidence>
<accession>A0ABZ1REN6</accession>
<feature type="transmembrane region" description="Helical" evidence="2">
    <location>
        <begin position="15"/>
        <end position="35"/>
    </location>
</feature>
<proteinExistence type="predicted"/>
<dbReference type="EMBL" id="CP108057">
    <property type="protein sequence ID" value="WUO45176.1"/>
    <property type="molecule type" value="Genomic_DNA"/>
</dbReference>
<dbReference type="InterPro" id="IPR011990">
    <property type="entry name" value="TPR-like_helical_dom_sf"/>
</dbReference>
<dbReference type="Gene3D" id="1.25.40.10">
    <property type="entry name" value="Tetratricopeptide repeat domain"/>
    <property type="match status" value="2"/>
</dbReference>
<dbReference type="Proteomes" id="UP001432075">
    <property type="component" value="Chromosome"/>
</dbReference>
<dbReference type="InterPro" id="IPR053137">
    <property type="entry name" value="NLR-like"/>
</dbReference>
<dbReference type="RefSeq" id="WP_328775306.1">
    <property type="nucleotide sequence ID" value="NZ_CP108057.1"/>
</dbReference>
<evidence type="ECO:0000256" key="1">
    <source>
        <dbReference type="SAM" id="MobiDB-lite"/>
    </source>
</evidence>
<dbReference type="Pfam" id="PF13374">
    <property type="entry name" value="TPR_10"/>
    <property type="match status" value="3"/>
</dbReference>
<evidence type="ECO:0000256" key="2">
    <source>
        <dbReference type="SAM" id="Phobius"/>
    </source>
</evidence>
<keyword evidence="2" id="KW-0472">Membrane</keyword>
<feature type="compositionally biased region" description="Low complexity" evidence="1">
    <location>
        <begin position="696"/>
        <end position="705"/>
    </location>
</feature>
<reference evidence="3" key="1">
    <citation type="submission" date="2022-10" db="EMBL/GenBank/DDBJ databases">
        <title>The complete genomes of actinobacterial strains from the NBC collection.</title>
        <authorList>
            <person name="Joergensen T.S."/>
            <person name="Alvarez Arevalo M."/>
            <person name="Sterndorff E.B."/>
            <person name="Faurdal D."/>
            <person name="Vuksanovic O."/>
            <person name="Mourched A.-S."/>
            <person name="Charusanti P."/>
            <person name="Shaw S."/>
            <person name="Blin K."/>
            <person name="Weber T."/>
        </authorList>
    </citation>
    <scope>NUCLEOTIDE SEQUENCE</scope>
    <source>
        <strain evidence="3">NBC_00283</strain>
    </source>
</reference>
<dbReference type="PANTHER" id="PTHR46082:SF6">
    <property type="entry name" value="AAA+ ATPASE DOMAIN-CONTAINING PROTEIN-RELATED"/>
    <property type="match status" value="1"/>
</dbReference>
<evidence type="ECO:0000313" key="4">
    <source>
        <dbReference type="Proteomes" id="UP001432075"/>
    </source>
</evidence>
<protein>
    <submittedName>
        <fullName evidence="3">Tetratricopeptide repeat protein</fullName>
    </submittedName>
</protein>
<gene>
    <name evidence="3" type="ORF">OHU17_04715</name>
</gene>
<keyword evidence="2" id="KW-0812">Transmembrane</keyword>
<keyword evidence="4" id="KW-1185">Reference proteome</keyword>
<sequence>MPALLWSGSGRTRGWLGYLGAVGLGAGALALASLWTSGAWATGIGAAVTTLSGLLTERLAPGDPPGAGAAELLRTPAGRIPRLRQVDRPELAGAHPAETPGAAPAYIERDAAPRLRAALAGGGFVLVVGESTAGKTRLAYEVTRARHPRHAFVRPISRAALPEAVRIAARRRRAVLWLDDLEDYLGAGGLTAAQLATLSRTLVVATMRVQEYRRYDAREESRLTGSDRDAWRAQRDLLQRATVLRLARHWSPEERRRAAAHQADPRIGAALRAGERFGIAEVLAAGPELRASWENAWAPGTNPRGAAVVAAAVDCRRAGLRRPVSREWLRALHAPYLAARGGGDLQPEPFAAAMDWACASAYATSGLLIGNYGQGYTAFDYLLNAPGPEPVPDHLWRGLLARVEPVDAYDMGLVAHQEGRLPRAVEALTRAHRGGVPGAELPLAIAVGDSGRPRRAAADLAGIVRRREDRLGPRHRDTLAARHQLAFFTGEAGDDRAAAARFAELAADTEAVLGPDHPDTLATRHQLAYFTGEAGDGRGAARQLERLLADRLRVQGPRHPQTLATRRSLIWYRATEPAEAGRQLAVLLADAEGLLGPDDPHTLAIRSSLAALAARSGRPAEATGAWAALAADRTRVLGAEHPHTVYARLEWARALIAEGRADEARALLARVLDAAGRVLEPGHRHLRTARELAAATTAATAPAPADSGIVVREAEPGPP</sequence>
<dbReference type="SUPFAM" id="SSF52540">
    <property type="entry name" value="P-loop containing nucleoside triphosphate hydrolases"/>
    <property type="match status" value="1"/>
</dbReference>
<name>A0ABZ1REN6_9ACTN</name>
<feature type="region of interest" description="Disordered" evidence="1">
    <location>
        <begin position="696"/>
        <end position="719"/>
    </location>
</feature>